<dbReference type="AlphaFoldDB" id="A0A0C9SD83"/>
<evidence type="ECO:0000256" key="1">
    <source>
        <dbReference type="SAM" id="SignalP"/>
    </source>
</evidence>
<feature type="signal peptide" evidence="1">
    <location>
        <begin position="1"/>
        <end position="16"/>
    </location>
</feature>
<keyword evidence="1" id="KW-0732">Signal</keyword>
<proteinExistence type="evidence at transcript level"/>
<feature type="chain" id="PRO_5002202760" evidence="1">
    <location>
        <begin position="17"/>
        <end position="114"/>
    </location>
</feature>
<dbReference type="EMBL" id="GBZX01000858">
    <property type="protein sequence ID" value="JAG91882.1"/>
    <property type="molecule type" value="mRNA"/>
</dbReference>
<name>A0A0C9SD83_AMBAM</name>
<organism evidence="2">
    <name type="scientific">Amblyomma americanum</name>
    <name type="common">Lone star tick</name>
    <dbReference type="NCBI Taxonomy" id="6943"/>
    <lineage>
        <taxon>Eukaryota</taxon>
        <taxon>Metazoa</taxon>
        <taxon>Ecdysozoa</taxon>
        <taxon>Arthropoda</taxon>
        <taxon>Chelicerata</taxon>
        <taxon>Arachnida</taxon>
        <taxon>Acari</taxon>
        <taxon>Parasitiformes</taxon>
        <taxon>Ixodida</taxon>
        <taxon>Ixodoidea</taxon>
        <taxon>Ixodidae</taxon>
        <taxon>Amblyomminae</taxon>
        <taxon>Amblyomma</taxon>
    </lineage>
</organism>
<protein>
    <submittedName>
        <fullName evidence="2">Putative secreted protein</fullName>
    </submittedName>
</protein>
<evidence type="ECO:0000313" key="2">
    <source>
        <dbReference type="EMBL" id="JAG91882.1"/>
    </source>
</evidence>
<accession>A0A0C9SD83</accession>
<sequence length="114" mass="12453">MARACWLSMLPTQCLLDAAQLDAKACVARCKHCGSPGVVGEGYMMAAPGSSLSRTRTPFSSYSWRLIQNLGLSFITSARTEPPMKTMSLRRGGSSIRILNFMSFSVSPRSTRSR</sequence>
<reference evidence="2" key="1">
    <citation type="journal article" date="2015" name="PLoS ONE">
        <title>An Insight into the Sialome of the Lone Star Tick, Amblyomma americanum, with a Glimpse on Its Time Dependent Gene Expression.</title>
        <authorList>
            <person name="Karim S."/>
            <person name="Ribeiro J.M."/>
        </authorList>
    </citation>
    <scope>NUCLEOTIDE SEQUENCE</scope>
    <source>
        <tissue evidence="2">Salivary gland</tissue>
    </source>
</reference>